<dbReference type="AlphaFoldDB" id="A0A543CWW0"/>
<evidence type="ECO:0000313" key="3">
    <source>
        <dbReference type="Proteomes" id="UP000315677"/>
    </source>
</evidence>
<proteinExistence type="predicted"/>
<sequence>MSDPITCIECGGPLLEERVELGYRYCTRPECQAPHHRGTVVTAIGNNKSADTLIVADPEEIARRGEAGEFARKDTGVGLDYRSGGAVSRSRPTRRPGPAGGHALAPVPSPRWSADQDKVVRLYHDMGLIPSQIVERARRNNPRLGLTERRVVQILSAPPRR</sequence>
<dbReference type="OrthoDB" id="3691334at2"/>
<accession>A0A543CWW0</accession>
<evidence type="ECO:0000313" key="2">
    <source>
        <dbReference type="EMBL" id="TQM01597.1"/>
    </source>
</evidence>
<comment type="caution">
    <text evidence="2">The sequence shown here is derived from an EMBL/GenBank/DDBJ whole genome shotgun (WGS) entry which is preliminary data.</text>
</comment>
<dbReference type="Proteomes" id="UP000315677">
    <property type="component" value="Unassembled WGS sequence"/>
</dbReference>
<protein>
    <submittedName>
        <fullName evidence="2">Uncharacterized protein</fullName>
    </submittedName>
</protein>
<gene>
    <name evidence="2" type="ORF">FB558_8486</name>
</gene>
<dbReference type="EMBL" id="VFPA01000009">
    <property type="protein sequence ID" value="TQM01597.1"/>
    <property type="molecule type" value="Genomic_DNA"/>
</dbReference>
<feature type="region of interest" description="Disordered" evidence="1">
    <location>
        <begin position="76"/>
        <end position="111"/>
    </location>
</feature>
<evidence type="ECO:0000256" key="1">
    <source>
        <dbReference type="SAM" id="MobiDB-lite"/>
    </source>
</evidence>
<reference evidence="2 3" key="1">
    <citation type="submission" date="2019-06" db="EMBL/GenBank/DDBJ databases">
        <title>Sequencing the genomes of 1000 actinobacteria strains.</title>
        <authorList>
            <person name="Klenk H.-P."/>
        </authorList>
    </citation>
    <scope>NUCLEOTIDE SEQUENCE [LARGE SCALE GENOMIC DNA]</scope>
    <source>
        <strain evidence="2 3">DSM 45301</strain>
    </source>
</reference>
<keyword evidence="3" id="KW-1185">Reference proteome</keyword>
<name>A0A543CWW0_9PSEU</name>
<organism evidence="2 3">
    <name type="scientific">Pseudonocardia kunmingensis</name>
    <dbReference type="NCBI Taxonomy" id="630975"/>
    <lineage>
        <taxon>Bacteria</taxon>
        <taxon>Bacillati</taxon>
        <taxon>Actinomycetota</taxon>
        <taxon>Actinomycetes</taxon>
        <taxon>Pseudonocardiales</taxon>
        <taxon>Pseudonocardiaceae</taxon>
        <taxon>Pseudonocardia</taxon>
    </lineage>
</organism>
<dbReference type="RefSeq" id="WP_142065186.1">
    <property type="nucleotide sequence ID" value="NZ_VFPA01000009.1"/>
</dbReference>